<dbReference type="InterPro" id="IPR009057">
    <property type="entry name" value="Homeodomain-like_sf"/>
</dbReference>
<accession>A0A1G8HHX7</accession>
<dbReference type="GO" id="GO:0006313">
    <property type="term" value="P:DNA transposition"/>
    <property type="evidence" value="ECO:0007669"/>
    <property type="project" value="InterPro"/>
</dbReference>
<dbReference type="Gene3D" id="1.10.10.60">
    <property type="entry name" value="Homeodomain-like"/>
    <property type="match status" value="1"/>
</dbReference>
<keyword evidence="2" id="KW-0175">Coiled coil</keyword>
<evidence type="ECO:0000313" key="4">
    <source>
        <dbReference type="Proteomes" id="UP000198854"/>
    </source>
</evidence>
<dbReference type="AlphaFoldDB" id="A0A1G8HHX7"/>
<dbReference type="GO" id="GO:0003677">
    <property type="term" value="F:DNA binding"/>
    <property type="evidence" value="ECO:0007669"/>
    <property type="project" value="InterPro"/>
</dbReference>
<protein>
    <submittedName>
        <fullName evidence="3">Transposase</fullName>
    </submittedName>
</protein>
<name>A0A1G8HHX7_9VIBR</name>
<dbReference type="STRING" id="861298.SAMN04488136_15212"/>
<dbReference type="GO" id="GO:0004803">
    <property type="term" value="F:transposase activity"/>
    <property type="evidence" value="ECO:0007669"/>
    <property type="project" value="InterPro"/>
</dbReference>
<dbReference type="Pfam" id="PF01527">
    <property type="entry name" value="HTH_Tnp_1"/>
    <property type="match status" value="1"/>
</dbReference>
<dbReference type="InterPro" id="IPR051839">
    <property type="entry name" value="RD_transcriptional_regulator"/>
</dbReference>
<organism evidence="3 4">
    <name type="scientific">Vibrio xiamenensis</name>
    <dbReference type="NCBI Taxonomy" id="861298"/>
    <lineage>
        <taxon>Bacteria</taxon>
        <taxon>Pseudomonadati</taxon>
        <taxon>Pseudomonadota</taxon>
        <taxon>Gammaproteobacteria</taxon>
        <taxon>Vibrionales</taxon>
        <taxon>Vibrionaceae</taxon>
        <taxon>Vibrio</taxon>
    </lineage>
</organism>
<evidence type="ECO:0000256" key="2">
    <source>
        <dbReference type="SAM" id="Coils"/>
    </source>
</evidence>
<dbReference type="InterPro" id="IPR002514">
    <property type="entry name" value="Transposase_8"/>
</dbReference>
<evidence type="ECO:0000256" key="1">
    <source>
        <dbReference type="ARBA" id="ARBA00009964"/>
    </source>
</evidence>
<gene>
    <name evidence="3" type="ORF">SAMN04488136_15212</name>
</gene>
<dbReference type="SUPFAM" id="SSF46689">
    <property type="entry name" value="Homeodomain-like"/>
    <property type="match status" value="1"/>
</dbReference>
<dbReference type="PANTHER" id="PTHR33215">
    <property type="entry name" value="PROTEIN DISTAL ANTENNA"/>
    <property type="match status" value="1"/>
</dbReference>
<dbReference type="EMBL" id="FNDD01000052">
    <property type="protein sequence ID" value="SDI06219.1"/>
    <property type="molecule type" value="Genomic_DNA"/>
</dbReference>
<evidence type="ECO:0000313" key="3">
    <source>
        <dbReference type="EMBL" id="SDI06219.1"/>
    </source>
</evidence>
<reference evidence="3 4" key="1">
    <citation type="submission" date="2016-10" db="EMBL/GenBank/DDBJ databases">
        <authorList>
            <person name="de Groot N.N."/>
        </authorList>
    </citation>
    <scope>NUCLEOTIDE SEQUENCE [LARGE SCALE GENOMIC DNA]</scope>
    <source>
        <strain evidence="3 4">CGMCC 1.10228</strain>
    </source>
</reference>
<keyword evidence="4" id="KW-1185">Reference proteome</keyword>
<dbReference type="Proteomes" id="UP000198854">
    <property type="component" value="Unassembled WGS sequence"/>
</dbReference>
<sequence>MSHKRYPEQFKIEAVKQITVAGHSVADVAQRLGTTTHSLYVWIKRYGPDSEEHFQKSAESAEIRRLQKELKRVTEERDLLKKAAAYFASHPE</sequence>
<feature type="coiled-coil region" evidence="2">
    <location>
        <begin position="56"/>
        <end position="83"/>
    </location>
</feature>
<proteinExistence type="inferred from homology"/>
<dbReference type="PANTHER" id="PTHR33215:SF13">
    <property type="entry name" value="PROTEIN DISTAL ANTENNA"/>
    <property type="match status" value="1"/>
</dbReference>
<comment type="similarity">
    <text evidence="1">Belongs to the transposase 8 family.</text>
</comment>